<evidence type="ECO:0000259" key="1">
    <source>
        <dbReference type="Pfam" id="PF02371"/>
    </source>
</evidence>
<reference evidence="2 3" key="1">
    <citation type="submission" date="2019-05" db="EMBL/GenBank/DDBJ databases">
        <authorList>
            <person name="Qu J.-H."/>
        </authorList>
    </citation>
    <scope>NUCLEOTIDE SEQUENCE [LARGE SCALE GENOMIC DNA]</scope>
    <source>
        <strain evidence="2 3">NS28</strain>
    </source>
</reference>
<evidence type="ECO:0000313" key="2">
    <source>
        <dbReference type="EMBL" id="KAA6438757.1"/>
    </source>
</evidence>
<dbReference type="GO" id="GO:0003677">
    <property type="term" value="F:DNA binding"/>
    <property type="evidence" value="ECO:0007669"/>
    <property type="project" value="InterPro"/>
</dbReference>
<dbReference type="PANTHER" id="PTHR33055">
    <property type="entry name" value="TRANSPOSASE FOR INSERTION SEQUENCE ELEMENT IS1111A"/>
    <property type="match status" value="1"/>
</dbReference>
<comment type="caution">
    <text evidence="2">The sequence shown here is derived from an EMBL/GenBank/DDBJ whole genome shotgun (WGS) entry which is preliminary data.</text>
</comment>
<dbReference type="PANTHER" id="PTHR33055:SF3">
    <property type="entry name" value="PUTATIVE TRANSPOSASE FOR IS117-RELATED"/>
    <property type="match status" value="1"/>
</dbReference>
<name>A0A5M8QR63_9BACT</name>
<dbReference type="GO" id="GO:0004803">
    <property type="term" value="F:transposase activity"/>
    <property type="evidence" value="ECO:0007669"/>
    <property type="project" value="InterPro"/>
</dbReference>
<evidence type="ECO:0000313" key="3">
    <source>
        <dbReference type="Proteomes" id="UP000323994"/>
    </source>
</evidence>
<sequence length="129" mass="14681">MIPKLNGLNCFYNFVQPFRGLRQKQLDKLIKLYDQQIDQITLEIQTLLSKDSILKNKVDQLCKIKGLGLLSVTTLVAETNGFEGFENLRQLVSFAGYDVVENQSGLRSGKIARRPQKSLKRVTRGRPLD</sequence>
<dbReference type="InterPro" id="IPR003346">
    <property type="entry name" value="Transposase_20"/>
</dbReference>
<accession>A0A5M8QR63</accession>
<dbReference type="GO" id="GO:0006313">
    <property type="term" value="P:DNA transposition"/>
    <property type="evidence" value="ECO:0007669"/>
    <property type="project" value="InterPro"/>
</dbReference>
<protein>
    <submittedName>
        <fullName evidence="2">IS110 family transposase</fullName>
    </submittedName>
</protein>
<dbReference type="RefSeq" id="WP_139013012.1">
    <property type="nucleotide sequence ID" value="NZ_VBSN01000048.1"/>
</dbReference>
<dbReference type="Proteomes" id="UP000323994">
    <property type="component" value="Unassembled WGS sequence"/>
</dbReference>
<dbReference type="EMBL" id="VBSN01000048">
    <property type="protein sequence ID" value="KAA6438757.1"/>
    <property type="molecule type" value="Genomic_DNA"/>
</dbReference>
<keyword evidence="3" id="KW-1185">Reference proteome</keyword>
<dbReference type="InterPro" id="IPR047650">
    <property type="entry name" value="Transpos_IS110"/>
</dbReference>
<feature type="domain" description="Transposase IS116/IS110/IS902 C-terminal" evidence="1">
    <location>
        <begin position="60"/>
        <end position="122"/>
    </location>
</feature>
<dbReference type="OrthoDB" id="964423at2"/>
<dbReference type="Pfam" id="PF02371">
    <property type="entry name" value="Transposase_20"/>
    <property type="match status" value="1"/>
</dbReference>
<gene>
    <name evidence="2" type="ORF">FEM33_16000</name>
</gene>
<proteinExistence type="predicted"/>
<organism evidence="2 3">
    <name type="scientific">Dyadobacter flavalbus</name>
    <dbReference type="NCBI Taxonomy" id="2579942"/>
    <lineage>
        <taxon>Bacteria</taxon>
        <taxon>Pseudomonadati</taxon>
        <taxon>Bacteroidota</taxon>
        <taxon>Cytophagia</taxon>
        <taxon>Cytophagales</taxon>
        <taxon>Spirosomataceae</taxon>
        <taxon>Dyadobacter</taxon>
    </lineage>
</organism>
<dbReference type="AlphaFoldDB" id="A0A5M8QR63"/>